<reference evidence="2 3" key="1">
    <citation type="journal article" date="2021" name="Commun. Biol.">
        <title>The genome of Shorea leprosula (Dipterocarpaceae) highlights the ecological relevance of drought in aseasonal tropical rainforests.</title>
        <authorList>
            <person name="Ng K.K.S."/>
            <person name="Kobayashi M.J."/>
            <person name="Fawcett J.A."/>
            <person name="Hatakeyama M."/>
            <person name="Paape T."/>
            <person name="Ng C.H."/>
            <person name="Ang C.C."/>
            <person name="Tnah L.H."/>
            <person name="Lee C.T."/>
            <person name="Nishiyama T."/>
            <person name="Sese J."/>
            <person name="O'Brien M.J."/>
            <person name="Copetti D."/>
            <person name="Mohd Noor M.I."/>
            <person name="Ong R.C."/>
            <person name="Putra M."/>
            <person name="Sireger I.Z."/>
            <person name="Indrioko S."/>
            <person name="Kosugi Y."/>
            <person name="Izuno A."/>
            <person name="Isagi Y."/>
            <person name="Lee S.L."/>
            <person name="Shimizu K.K."/>
        </authorList>
    </citation>
    <scope>NUCLEOTIDE SEQUENCE [LARGE SCALE GENOMIC DNA]</scope>
    <source>
        <strain evidence="2">214</strain>
    </source>
</reference>
<name>A0AAV5MBJ9_9ROSI</name>
<feature type="region of interest" description="Disordered" evidence="1">
    <location>
        <begin position="18"/>
        <end position="58"/>
    </location>
</feature>
<evidence type="ECO:0000313" key="2">
    <source>
        <dbReference type="EMBL" id="GKV46873.1"/>
    </source>
</evidence>
<proteinExistence type="predicted"/>
<dbReference type="EMBL" id="BPVZ01000217">
    <property type="protein sequence ID" value="GKV46873.1"/>
    <property type="molecule type" value="Genomic_DNA"/>
</dbReference>
<protein>
    <submittedName>
        <fullName evidence="2">Uncharacterized protein</fullName>
    </submittedName>
</protein>
<dbReference type="Proteomes" id="UP001054252">
    <property type="component" value="Unassembled WGS sequence"/>
</dbReference>
<sequence>MDLCTVVECGEQEHNKVGCPYKDKEEANPSQTKVKKTGKKSSNATQKSKATKKEYQGW</sequence>
<evidence type="ECO:0000256" key="1">
    <source>
        <dbReference type="SAM" id="MobiDB-lite"/>
    </source>
</evidence>
<gene>
    <name evidence="2" type="ORF">SLEP1_g53834</name>
</gene>
<comment type="caution">
    <text evidence="2">The sequence shown here is derived from an EMBL/GenBank/DDBJ whole genome shotgun (WGS) entry which is preliminary data.</text>
</comment>
<feature type="compositionally biased region" description="Basic and acidic residues" evidence="1">
    <location>
        <begin position="18"/>
        <end position="27"/>
    </location>
</feature>
<organism evidence="2 3">
    <name type="scientific">Rubroshorea leprosula</name>
    <dbReference type="NCBI Taxonomy" id="152421"/>
    <lineage>
        <taxon>Eukaryota</taxon>
        <taxon>Viridiplantae</taxon>
        <taxon>Streptophyta</taxon>
        <taxon>Embryophyta</taxon>
        <taxon>Tracheophyta</taxon>
        <taxon>Spermatophyta</taxon>
        <taxon>Magnoliopsida</taxon>
        <taxon>eudicotyledons</taxon>
        <taxon>Gunneridae</taxon>
        <taxon>Pentapetalae</taxon>
        <taxon>rosids</taxon>
        <taxon>malvids</taxon>
        <taxon>Malvales</taxon>
        <taxon>Dipterocarpaceae</taxon>
        <taxon>Rubroshorea</taxon>
    </lineage>
</organism>
<keyword evidence="3" id="KW-1185">Reference proteome</keyword>
<dbReference type="AlphaFoldDB" id="A0AAV5MBJ9"/>
<evidence type="ECO:0000313" key="3">
    <source>
        <dbReference type="Proteomes" id="UP001054252"/>
    </source>
</evidence>
<accession>A0AAV5MBJ9</accession>